<feature type="compositionally biased region" description="Polar residues" evidence="1">
    <location>
        <begin position="118"/>
        <end position="129"/>
    </location>
</feature>
<reference evidence="6" key="2">
    <citation type="submission" date="2020-07" db="EMBL/GenBank/DDBJ databases">
        <title>Flavobacterium sp. xlx-214.</title>
        <authorList>
            <person name="Yang C."/>
        </authorList>
    </citation>
    <scope>NUCLEOTIDE SEQUENCE [LARGE SCALE GENOMIC DNA]</scope>
    <source>
        <strain evidence="6">CX-624</strain>
    </source>
</reference>
<sequence>MTELNERISKIIEYSGYTASEFAETVDVQRSSISHITAGRNKPSLDFLIKVKERFPELQWDWIIKGEGEMLKKLQSDELPESEEKPRTTSLPDLFNMIEGDYLGSTESEDRIEPGAEQNLQAPSESRISAQRPASEILGDSQRLAVTAEKGLLQNTDNESDKVKRIVLFYESGKFESFEP</sequence>
<dbReference type="GO" id="GO:0003677">
    <property type="term" value="F:DNA binding"/>
    <property type="evidence" value="ECO:0007669"/>
    <property type="project" value="InterPro"/>
</dbReference>
<dbReference type="SMART" id="SM00530">
    <property type="entry name" value="HTH_XRE"/>
    <property type="match status" value="1"/>
</dbReference>
<dbReference type="CDD" id="cd00093">
    <property type="entry name" value="HTH_XRE"/>
    <property type="match status" value="1"/>
</dbReference>
<evidence type="ECO:0000313" key="4">
    <source>
        <dbReference type="EMBL" id="QMS98805.1"/>
    </source>
</evidence>
<dbReference type="AlphaFoldDB" id="A0A7D7QL38"/>
<evidence type="ECO:0000313" key="3">
    <source>
        <dbReference type="EMBL" id="MBA5245792.1"/>
    </source>
</evidence>
<reference evidence="4 5" key="1">
    <citation type="submission" date="2020-07" db="EMBL/GenBank/DDBJ databases">
        <title>Chryseobacterium sp.cx-624.</title>
        <authorList>
            <person name="Yang C."/>
        </authorList>
    </citation>
    <scope>NUCLEOTIDE SEQUENCE [LARGE SCALE GENOMIC DNA]</scope>
    <source>
        <strain evidence="4">Cx-624</strain>
        <strain evidence="5">cx-624</strain>
    </source>
</reference>
<reference evidence="3" key="3">
    <citation type="submission" date="2020-07" db="EMBL/GenBank/DDBJ databases">
        <authorList>
            <person name="Yang C."/>
        </authorList>
    </citation>
    <scope>NUCLEOTIDE SEQUENCE</scope>
    <source>
        <strain evidence="3">Cx-624</strain>
    </source>
</reference>
<organism evidence="4 5">
    <name type="scientific">Marnyiella aurantia</name>
    <dbReference type="NCBI Taxonomy" id="2758037"/>
    <lineage>
        <taxon>Bacteria</taxon>
        <taxon>Pseudomonadati</taxon>
        <taxon>Bacteroidota</taxon>
        <taxon>Flavobacteriia</taxon>
        <taxon>Flavobacteriales</taxon>
        <taxon>Weeksellaceae</taxon>
        <taxon>Marnyiella</taxon>
    </lineage>
</organism>
<proteinExistence type="predicted"/>
<dbReference type="EMBL" id="CP059472">
    <property type="protein sequence ID" value="QMS98805.1"/>
    <property type="molecule type" value="Genomic_DNA"/>
</dbReference>
<dbReference type="Proteomes" id="UP000515349">
    <property type="component" value="Chromosome"/>
</dbReference>
<dbReference type="Pfam" id="PF01381">
    <property type="entry name" value="HTH_3"/>
    <property type="match status" value="1"/>
</dbReference>
<evidence type="ECO:0000313" key="6">
    <source>
        <dbReference type="Proteomes" id="UP000539710"/>
    </source>
</evidence>
<protein>
    <submittedName>
        <fullName evidence="4">Helix-turn-helix transcriptional regulator</fullName>
    </submittedName>
</protein>
<evidence type="ECO:0000313" key="5">
    <source>
        <dbReference type="Proteomes" id="UP000515349"/>
    </source>
</evidence>
<gene>
    <name evidence="4" type="ORF">H1R16_01980</name>
    <name evidence="3" type="ORF">H2507_01290</name>
</gene>
<dbReference type="EMBL" id="JACEUX010000001">
    <property type="protein sequence ID" value="MBA5245792.1"/>
    <property type="molecule type" value="Genomic_DNA"/>
</dbReference>
<dbReference type="RefSeq" id="WP_181885910.1">
    <property type="nucleotide sequence ID" value="NZ_CP059472.1"/>
</dbReference>
<dbReference type="PROSITE" id="PS50943">
    <property type="entry name" value="HTH_CROC1"/>
    <property type="match status" value="1"/>
</dbReference>
<feature type="domain" description="HTH cro/C1-type" evidence="2">
    <location>
        <begin position="8"/>
        <end position="63"/>
    </location>
</feature>
<feature type="region of interest" description="Disordered" evidence="1">
    <location>
        <begin position="105"/>
        <end position="141"/>
    </location>
</feature>
<dbReference type="KEGG" id="cbau:H1R16_01980"/>
<evidence type="ECO:0000256" key="1">
    <source>
        <dbReference type="SAM" id="MobiDB-lite"/>
    </source>
</evidence>
<dbReference type="InterPro" id="IPR001387">
    <property type="entry name" value="Cro/C1-type_HTH"/>
</dbReference>
<dbReference type="SUPFAM" id="SSF47413">
    <property type="entry name" value="lambda repressor-like DNA-binding domains"/>
    <property type="match status" value="1"/>
</dbReference>
<keyword evidence="6" id="KW-1185">Reference proteome</keyword>
<accession>A0A7D7QL38</accession>
<evidence type="ECO:0000259" key="2">
    <source>
        <dbReference type="PROSITE" id="PS50943"/>
    </source>
</evidence>
<dbReference type="InterPro" id="IPR010982">
    <property type="entry name" value="Lambda_DNA-bd_dom_sf"/>
</dbReference>
<name>A0A7D7QL38_9FLAO</name>
<dbReference type="Proteomes" id="UP000539710">
    <property type="component" value="Unassembled WGS sequence"/>
</dbReference>
<dbReference type="Gene3D" id="1.10.260.40">
    <property type="entry name" value="lambda repressor-like DNA-binding domains"/>
    <property type="match status" value="1"/>
</dbReference>